<evidence type="ECO:0000313" key="1">
    <source>
        <dbReference type="EMBL" id="KAF9493531.1"/>
    </source>
</evidence>
<evidence type="ECO:0000313" key="2">
    <source>
        <dbReference type="Proteomes" id="UP000807025"/>
    </source>
</evidence>
<dbReference type="AlphaFoldDB" id="A0A9P5ZXH6"/>
<name>A0A9P5ZXH6_PLEER</name>
<gene>
    <name evidence="1" type="ORF">BDN71DRAFT_1092319</name>
</gene>
<dbReference type="EMBL" id="MU154584">
    <property type="protein sequence ID" value="KAF9493531.1"/>
    <property type="molecule type" value="Genomic_DNA"/>
</dbReference>
<comment type="caution">
    <text evidence="1">The sequence shown here is derived from an EMBL/GenBank/DDBJ whole genome shotgun (WGS) entry which is preliminary data.</text>
</comment>
<sequence>MDNSQLVRRCNGLKKYITVRHSQLCGSQLTNPSSPFDLLIRDGRKRCSIDKLKVISLILCHIPASFISFLQLRGYLRQEHVEVTAIQRSLRSVLSSRVFHSSAPIRLNNSRRAEYWRCCPRYAQARDSRSLLRSLRRLGTNVTYDSTVK</sequence>
<organism evidence="1 2">
    <name type="scientific">Pleurotus eryngii</name>
    <name type="common">Boletus of the steppes</name>
    <dbReference type="NCBI Taxonomy" id="5323"/>
    <lineage>
        <taxon>Eukaryota</taxon>
        <taxon>Fungi</taxon>
        <taxon>Dikarya</taxon>
        <taxon>Basidiomycota</taxon>
        <taxon>Agaricomycotina</taxon>
        <taxon>Agaricomycetes</taxon>
        <taxon>Agaricomycetidae</taxon>
        <taxon>Agaricales</taxon>
        <taxon>Pleurotineae</taxon>
        <taxon>Pleurotaceae</taxon>
        <taxon>Pleurotus</taxon>
    </lineage>
</organism>
<keyword evidence="2" id="KW-1185">Reference proteome</keyword>
<accession>A0A9P5ZXH6</accession>
<proteinExistence type="predicted"/>
<reference evidence="1" key="1">
    <citation type="submission" date="2020-11" db="EMBL/GenBank/DDBJ databases">
        <authorList>
            <consortium name="DOE Joint Genome Institute"/>
            <person name="Ahrendt S."/>
            <person name="Riley R."/>
            <person name="Andreopoulos W."/>
            <person name="Labutti K."/>
            <person name="Pangilinan J."/>
            <person name="Ruiz-Duenas F.J."/>
            <person name="Barrasa J.M."/>
            <person name="Sanchez-Garcia M."/>
            <person name="Camarero S."/>
            <person name="Miyauchi S."/>
            <person name="Serrano A."/>
            <person name="Linde D."/>
            <person name="Babiker R."/>
            <person name="Drula E."/>
            <person name="Ayuso-Fernandez I."/>
            <person name="Pacheco R."/>
            <person name="Padilla G."/>
            <person name="Ferreira P."/>
            <person name="Barriuso J."/>
            <person name="Kellner H."/>
            <person name="Castanera R."/>
            <person name="Alfaro M."/>
            <person name="Ramirez L."/>
            <person name="Pisabarro A.G."/>
            <person name="Kuo A."/>
            <person name="Tritt A."/>
            <person name="Lipzen A."/>
            <person name="He G."/>
            <person name="Yan M."/>
            <person name="Ng V."/>
            <person name="Cullen D."/>
            <person name="Martin F."/>
            <person name="Rosso M.-N."/>
            <person name="Henrissat B."/>
            <person name="Hibbett D."/>
            <person name="Martinez A.T."/>
            <person name="Grigoriev I.V."/>
        </authorList>
    </citation>
    <scope>NUCLEOTIDE SEQUENCE</scope>
    <source>
        <strain evidence="1">ATCC 90797</strain>
    </source>
</reference>
<dbReference type="Proteomes" id="UP000807025">
    <property type="component" value="Unassembled WGS sequence"/>
</dbReference>
<protein>
    <submittedName>
        <fullName evidence="1">Uncharacterized protein</fullName>
    </submittedName>
</protein>